<gene>
    <name evidence="2" type="ORF">AVEN_120801_1</name>
    <name evidence="1" type="ORF">AVEN_172617_1</name>
    <name evidence="3" type="ORF">AVEN_37163_1</name>
</gene>
<dbReference type="EMBL" id="BGPR01009070">
    <property type="protein sequence ID" value="GBN37800.1"/>
    <property type="molecule type" value="Genomic_DNA"/>
</dbReference>
<evidence type="ECO:0000313" key="1">
    <source>
        <dbReference type="EMBL" id="GBN37800.1"/>
    </source>
</evidence>
<comment type="caution">
    <text evidence="1">The sequence shown here is derived from an EMBL/GenBank/DDBJ whole genome shotgun (WGS) entry which is preliminary data.</text>
</comment>
<dbReference type="PANTHER" id="PTHR47331">
    <property type="entry name" value="PHD-TYPE DOMAIN-CONTAINING PROTEIN"/>
    <property type="match status" value="1"/>
</dbReference>
<keyword evidence="4" id="KW-1185">Reference proteome</keyword>
<dbReference type="PANTHER" id="PTHR47331:SF5">
    <property type="entry name" value="RIBONUCLEASE H"/>
    <property type="match status" value="1"/>
</dbReference>
<accession>A0A4Y2NGV7</accession>
<dbReference type="AlphaFoldDB" id="A0A4Y2NGV7"/>
<evidence type="ECO:0000313" key="4">
    <source>
        <dbReference type="Proteomes" id="UP000499080"/>
    </source>
</evidence>
<dbReference type="OrthoDB" id="6421542at2759"/>
<evidence type="ECO:0000313" key="2">
    <source>
        <dbReference type="EMBL" id="GBN39625.1"/>
    </source>
</evidence>
<dbReference type="Pfam" id="PF05380">
    <property type="entry name" value="Peptidase_A17"/>
    <property type="match status" value="1"/>
</dbReference>
<dbReference type="InterPro" id="IPR008042">
    <property type="entry name" value="Retrotrans_Pao"/>
</dbReference>
<dbReference type="EMBL" id="BGPR01009381">
    <property type="protein sequence ID" value="GBN39625.1"/>
    <property type="molecule type" value="Genomic_DNA"/>
</dbReference>
<sequence length="199" mass="22942">MGFRKGFNLFRSEGSIKFMSRKIKSKRFILSVVGRIFNPIGIPGPFVIKLKCLLQDLWTLGVDWNSELTPKLCHKWQQWSSEAEDLTEIRIPRYYSVELDQEISIFEIHYFSDVSPTAYGTILYLSFATCNNEIETNFICSKSSVAPLKLLTLPRLELTAALLSARLAKQVSSCLNFNAIIYYWTDSLISYYWIHIDSS</sequence>
<evidence type="ECO:0000313" key="3">
    <source>
        <dbReference type="EMBL" id="GBN39733.1"/>
    </source>
</evidence>
<proteinExistence type="predicted"/>
<dbReference type="Proteomes" id="UP000499080">
    <property type="component" value="Unassembled WGS sequence"/>
</dbReference>
<organism evidence="1 4">
    <name type="scientific">Araneus ventricosus</name>
    <name type="common">Orbweaver spider</name>
    <name type="synonym">Epeira ventricosa</name>
    <dbReference type="NCBI Taxonomy" id="182803"/>
    <lineage>
        <taxon>Eukaryota</taxon>
        <taxon>Metazoa</taxon>
        <taxon>Ecdysozoa</taxon>
        <taxon>Arthropoda</taxon>
        <taxon>Chelicerata</taxon>
        <taxon>Arachnida</taxon>
        <taxon>Araneae</taxon>
        <taxon>Araneomorphae</taxon>
        <taxon>Entelegynae</taxon>
        <taxon>Araneoidea</taxon>
        <taxon>Araneidae</taxon>
        <taxon>Araneus</taxon>
    </lineage>
</organism>
<dbReference type="EMBL" id="BGPR01009395">
    <property type="protein sequence ID" value="GBN39733.1"/>
    <property type="molecule type" value="Genomic_DNA"/>
</dbReference>
<reference evidence="1 4" key="1">
    <citation type="journal article" date="2019" name="Sci. Rep.">
        <title>Orb-weaving spider Araneus ventricosus genome elucidates the spidroin gene catalogue.</title>
        <authorList>
            <person name="Kono N."/>
            <person name="Nakamura H."/>
            <person name="Ohtoshi R."/>
            <person name="Moran D.A.P."/>
            <person name="Shinohara A."/>
            <person name="Yoshida Y."/>
            <person name="Fujiwara M."/>
            <person name="Mori M."/>
            <person name="Tomita M."/>
            <person name="Arakawa K."/>
        </authorList>
    </citation>
    <scope>NUCLEOTIDE SEQUENCE [LARGE SCALE GENOMIC DNA]</scope>
</reference>
<name>A0A4Y2NGV7_ARAVE</name>
<protein>
    <submittedName>
        <fullName evidence="1">Uncharacterized protein</fullName>
    </submittedName>
</protein>